<accession>A0A5C1EB07</accession>
<dbReference type="KEGG" id="otr:OTERR_19010"/>
<dbReference type="AlphaFoldDB" id="A0A5C1EB07"/>
<reference evidence="1 2" key="1">
    <citation type="submission" date="2017-07" db="EMBL/GenBank/DDBJ databases">
        <title>Complete genome sequence of Oryzomicrobium terrae TPP412.</title>
        <authorList>
            <person name="Chiu L.-W."/>
            <person name="Lo K.-J."/>
            <person name="Tsai Y.-M."/>
            <person name="Lin S.-S."/>
            <person name="Kuo C.-H."/>
            <person name="Liu C.-T."/>
        </authorList>
    </citation>
    <scope>NUCLEOTIDE SEQUENCE [LARGE SCALE GENOMIC DNA]</scope>
    <source>
        <strain evidence="1 2">TPP412</strain>
    </source>
</reference>
<dbReference type="SUPFAM" id="SSF53335">
    <property type="entry name" value="S-adenosyl-L-methionine-dependent methyltransferases"/>
    <property type="match status" value="1"/>
</dbReference>
<dbReference type="EMBL" id="CP022579">
    <property type="protein sequence ID" value="QEL65377.1"/>
    <property type="molecule type" value="Genomic_DNA"/>
</dbReference>
<dbReference type="Gene3D" id="3.40.50.150">
    <property type="entry name" value="Vaccinia Virus protein VP39"/>
    <property type="match status" value="1"/>
</dbReference>
<evidence type="ECO:0000313" key="1">
    <source>
        <dbReference type="EMBL" id="QEL65377.1"/>
    </source>
</evidence>
<dbReference type="InterPro" id="IPR029063">
    <property type="entry name" value="SAM-dependent_MTases_sf"/>
</dbReference>
<gene>
    <name evidence="1" type="ORF">OTERR_19010</name>
</gene>
<protein>
    <recommendedName>
        <fullName evidence="3">Methyltransferase type 11 domain-containing protein</fullName>
    </recommendedName>
</protein>
<proteinExistence type="predicted"/>
<evidence type="ECO:0008006" key="3">
    <source>
        <dbReference type="Google" id="ProtNLM"/>
    </source>
</evidence>
<keyword evidence="2" id="KW-1185">Reference proteome</keyword>
<sequence length="237" mass="26920">MGMTARITRQITDYDNPAALATRLRQKRIAPLVELIRQAHARHGEVRIVDVGGTRAYWNILPAGLLAECRAQVTLVNLQPPGPAATAGDTFHYHQGDGCRLDEFADGAFHIAHSNSVIEHVGDWARMEAFARETRRLAESYFVQTPNFWFPLEPHWMTPCFHWLPEPWRIALVLRYSLGNMERCATVDAACRQVESARLLDRRRFAHLFPEARLVTERFFGLPKSLIAIREASPLPG</sequence>
<name>A0A5C1EB07_9RHOO</name>
<organism evidence="1 2">
    <name type="scientific">Oryzomicrobium terrae</name>
    <dbReference type="NCBI Taxonomy" id="1735038"/>
    <lineage>
        <taxon>Bacteria</taxon>
        <taxon>Pseudomonadati</taxon>
        <taxon>Pseudomonadota</taxon>
        <taxon>Betaproteobacteria</taxon>
        <taxon>Rhodocyclales</taxon>
        <taxon>Rhodocyclaceae</taxon>
        <taxon>Oryzomicrobium</taxon>
    </lineage>
</organism>
<dbReference type="Proteomes" id="UP000323671">
    <property type="component" value="Chromosome"/>
</dbReference>
<evidence type="ECO:0000313" key="2">
    <source>
        <dbReference type="Proteomes" id="UP000323671"/>
    </source>
</evidence>